<keyword evidence="3" id="KW-0732">Signal</keyword>
<proteinExistence type="predicted"/>
<evidence type="ECO:0000259" key="4">
    <source>
        <dbReference type="Pfam" id="PF07583"/>
    </source>
</evidence>
<evidence type="ECO:0000256" key="1">
    <source>
        <dbReference type="SAM" id="Coils"/>
    </source>
</evidence>
<name>A0A517V8A4_9PLAN</name>
<dbReference type="AlphaFoldDB" id="A0A517V8A4"/>
<dbReference type="InterPro" id="IPR011444">
    <property type="entry name" value="DUF1549"/>
</dbReference>
<evidence type="ECO:0000256" key="3">
    <source>
        <dbReference type="SAM" id="SignalP"/>
    </source>
</evidence>
<accession>A0A517V8A4</accession>
<feature type="domain" description="DUF1549" evidence="4">
    <location>
        <begin position="153"/>
        <end position="358"/>
    </location>
</feature>
<dbReference type="InterPro" id="IPR011429">
    <property type="entry name" value="Cyt_c_Planctomycete-type"/>
</dbReference>
<dbReference type="InterPro" id="IPR013320">
    <property type="entry name" value="ConA-like_dom_sf"/>
</dbReference>
<evidence type="ECO:0000259" key="5">
    <source>
        <dbReference type="Pfam" id="PF07587"/>
    </source>
</evidence>
<evidence type="ECO:0000313" key="7">
    <source>
        <dbReference type="EMBL" id="QDT89212.1"/>
    </source>
</evidence>
<keyword evidence="8" id="KW-1185">Reference proteome</keyword>
<dbReference type="EMBL" id="CP036343">
    <property type="protein sequence ID" value="QDT89212.1"/>
    <property type="molecule type" value="Genomic_DNA"/>
</dbReference>
<feature type="domain" description="DUF1553" evidence="5">
    <location>
        <begin position="756"/>
        <end position="1010"/>
    </location>
</feature>
<evidence type="ECO:0000256" key="2">
    <source>
        <dbReference type="SAM" id="MobiDB-lite"/>
    </source>
</evidence>
<reference evidence="7 8" key="1">
    <citation type="submission" date="2019-02" db="EMBL/GenBank/DDBJ databases">
        <title>Deep-cultivation of Planctomycetes and their phenomic and genomic characterization uncovers novel biology.</title>
        <authorList>
            <person name="Wiegand S."/>
            <person name="Jogler M."/>
            <person name="Boedeker C."/>
            <person name="Pinto D."/>
            <person name="Vollmers J."/>
            <person name="Rivas-Marin E."/>
            <person name="Kohn T."/>
            <person name="Peeters S.H."/>
            <person name="Heuer A."/>
            <person name="Rast P."/>
            <person name="Oberbeckmann S."/>
            <person name="Bunk B."/>
            <person name="Jeske O."/>
            <person name="Meyerdierks A."/>
            <person name="Storesund J.E."/>
            <person name="Kallscheuer N."/>
            <person name="Luecker S."/>
            <person name="Lage O.M."/>
            <person name="Pohl T."/>
            <person name="Merkel B.J."/>
            <person name="Hornburger P."/>
            <person name="Mueller R.-W."/>
            <person name="Bruemmer F."/>
            <person name="Labrenz M."/>
            <person name="Spormann A.M."/>
            <person name="Op den Camp H."/>
            <person name="Overmann J."/>
            <person name="Amann R."/>
            <person name="Jetten M.S.M."/>
            <person name="Mascher T."/>
            <person name="Medema M.H."/>
            <person name="Devos D.P."/>
            <person name="Kaster A.-K."/>
            <person name="Ovreas L."/>
            <person name="Rohde M."/>
            <person name="Galperin M.Y."/>
            <person name="Jogler C."/>
        </authorList>
    </citation>
    <scope>NUCLEOTIDE SEQUENCE [LARGE SCALE GENOMIC DNA]</scope>
    <source>
        <strain evidence="7 8">Pan161</strain>
    </source>
</reference>
<dbReference type="Pfam" id="PF07583">
    <property type="entry name" value="PSCyt2"/>
    <property type="match status" value="1"/>
</dbReference>
<dbReference type="Proteomes" id="UP000316855">
    <property type="component" value="Chromosome"/>
</dbReference>
<sequence length="1066" mass="121404" precursor="true">MKLRMRSLVFWTGMLLLLTPSASSLPAREIDFNRDVRPILSDLCFQCHGPDSSQRKADLRLDQQNGLLGTTDETGVVVPGKAVESELLSRLISQDPDLRMPPTSSEKQITKVQIATIQQWINEGARWQKHWAFIPPIRSKVPAVKQTDWVQNPIDAFVLARLEQEGLSPAPRADRSTLLRRLNLDLTGLPPTLAEQDAFFQDHSPTAYQSLVQRLLKSPHYGERMAMEWLDAARFADTSGYQTDGERHMWRWREWVIDAFNSNKPFDEFTIEQLAGDLLPEPTLNQKVATGFNRNHRSNSEGGIIFEEYLLEYAVDRVETTGTVWLGLTVGCARCHEHKYDPISQKEFYQLIAFFNNIPERGRAIKYGNAVPFVKAPTQSQQQKLTRLDQEIQQREQILKAAKSELKQLQNSWEQHRSAADLKLSFPEKHLAYHIPFDGEIKLQVIGKQAQDFYAEKTNASSDLISEEQSTDSKPPKFKPGIEGQALSLNGQQQFGTKQKPVLSDKDPFSLVFWVQPGQLSGTLLASLTPAQEESGFQIALEKGHLKFNMGPRWLDDAIRLRSTRKLNQNSWSQIVLTYAGNSQAKDFQLYVNGISWDLEVQMNILTGGFSFPSPLQFGGEHDHSFFQGLLDDLRIYRTRHSQEWVTLNLVREPVQQLLQIPVADRSAAELLKIQRYFLAFHSPATYRTAFLNLQTLKEERESYFRSLPTSMVMQDRKQSQPTFVLMRGEYDKPGEQVSANIPASLGALSDHQPRNRLGLARWLVDPQNPLTARVIVNRYWQMYFGNGLVKTTEDFGSQGSWPTHPELLDWLATEFIRSGWDVKYLQQLIVTSATYQQSSHVSAEKQQIDPENQLLARAARLRLPAELIRDQALFTSGLLNAEIGGPSVKPYQPAGVWKEIASQQYQPDTGRKLYRRSMYTFWKRTVPPPAMATFDAPSRETCIVKRPRTNTPLQALALLNDVTYVEAARKLAERMLEQRELSAASRIQYAMRIVLAREANEREIPVLLNALERNQKRFENDPQAAQELLTVGESRQKKQHDAAELAACTIVASLILNLDESINRE</sequence>
<evidence type="ECO:0000259" key="6">
    <source>
        <dbReference type="Pfam" id="PF07635"/>
    </source>
</evidence>
<protein>
    <submittedName>
        <fullName evidence="7">Planctomycete cytochrome C</fullName>
    </submittedName>
</protein>
<feature type="chain" id="PRO_5021953068" evidence="3">
    <location>
        <begin position="27"/>
        <end position="1066"/>
    </location>
</feature>
<organism evidence="7 8">
    <name type="scientific">Gimesia algae</name>
    <dbReference type="NCBI Taxonomy" id="2527971"/>
    <lineage>
        <taxon>Bacteria</taxon>
        <taxon>Pseudomonadati</taxon>
        <taxon>Planctomycetota</taxon>
        <taxon>Planctomycetia</taxon>
        <taxon>Planctomycetales</taxon>
        <taxon>Planctomycetaceae</taxon>
        <taxon>Gimesia</taxon>
    </lineage>
</organism>
<feature type="region of interest" description="Disordered" evidence="2">
    <location>
        <begin position="461"/>
        <end position="481"/>
    </location>
</feature>
<dbReference type="Pfam" id="PF13385">
    <property type="entry name" value="Laminin_G_3"/>
    <property type="match status" value="1"/>
</dbReference>
<dbReference type="Pfam" id="PF07587">
    <property type="entry name" value="PSD1"/>
    <property type="match status" value="1"/>
</dbReference>
<dbReference type="PANTHER" id="PTHR35889:SF3">
    <property type="entry name" value="F-BOX DOMAIN-CONTAINING PROTEIN"/>
    <property type="match status" value="1"/>
</dbReference>
<dbReference type="PANTHER" id="PTHR35889">
    <property type="entry name" value="CYCLOINULO-OLIGOSACCHARIDE FRUCTANOTRANSFERASE-RELATED"/>
    <property type="match status" value="1"/>
</dbReference>
<dbReference type="SUPFAM" id="SSF49899">
    <property type="entry name" value="Concanavalin A-like lectins/glucanases"/>
    <property type="match status" value="1"/>
</dbReference>
<dbReference type="Pfam" id="PF07635">
    <property type="entry name" value="PSCyt1"/>
    <property type="match status" value="1"/>
</dbReference>
<evidence type="ECO:0000313" key="8">
    <source>
        <dbReference type="Proteomes" id="UP000316855"/>
    </source>
</evidence>
<dbReference type="InterPro" id="IPR022655">
    <property type="entry name" value="DUF1553"/>
</dbReference>
<feature type="signal peptide" evidence="3">
    <location>
        <begin position="1"/>
        <end position="26"/>
    </location>
</feature>
<dbReference type="RefSeq" id="WP_232103751.1">
    <property type="nucleotide sequence ID" value="NZ_CP036343.1"/>
</dbReference>
<feature type="coiled-coil region" evidence="1">
    <location>
        <begin position="385"/>
        <end position="419"/>
    </location>
</feature>
<gene>
    <name evidence="7" type="ORF">Pan161_08390</name>
</gene>
<dbReference type="Gene3D" id="2.60.120.200">
    <property type="match status" value="1"/>
</dbReference>
<feature type="domain" description="Cytochrome C Planctomycete-type" evidence="6">
    <location>
        <begin position="44"/>
        <end position="103"/>
    </location>
</feature>
<dbReference type="KEGG" id="gax:Pan161_08390"/>
<keyword evidence="1" id="KW-0175">Coiled coil</keyword>